<proteinExistence type="predicted"/>
<protein>
    <submittedName>
        <fullName evidence="1">Uncharacterized protein</fullName>
    </submittedName>
</protein>
<name>A0A9E7T400_9CAUD</name>
<sequence>MINERPLFIKFKPRNNKPRIDIDEYLLKSGEEYFVFEIAPNSDGFIVKNGAGILVRVSVLDAEIVR</sequence>
<evidence type="ECO:0000313" key="1">
    <source>
        <dbReference type="EMBL" id="UUB18476.1"/>
    </source>
</evidence>
<reference evidence="1 2" key="1">
    <citation type="submission" date="2022-06" db="EMBL/GenBank/DDBJ databases">
        <title>Complete genome sequence analysis of a novel Salmonella phage PC127.</title>
        <authorList>
            <person name="Zhuang Y."/>
        </authorList>
    </citation>
    <scope>NUCLEOTIDE SEQUENCE [LARGE SCALE GENOMIC DNA]</scope>
</reference>
<accession>A0A9E7T400</accession>
<dbReference type="Proteomes" id="UP001059412">
    <property type="component" value="Segment"/>
</dbReference>
<organism evidence="1 2">
    <name type="scientific">Salmonella phage vB_SalM_PC127</name>
    <dbReference type="NCBI Taxonomy" id="2961705"/>
    <lineage>
        <taxon>Viruses</taxon>
        <taxon>Duplodnaviria</taxon>
        <taxon>Heunggongvirae</taxon>
        <taxon>Uroviricota</taxon>
        <taxon>Caudoviricetes</taxon>
        <taxon>Autographivirales</taxon>
        <taxon>Autotranscriptaviridae</taxon>
        <taxon>Studiervirinae</taxon>
        <taxon>Berlinvirus</taxon>
        <taxon>Berlinvirus PC127</taxon>
    </lineage>
</organism>
<dbReference type="EMBL" id="ON754979">
    <property type="protein sequence ID" value="UUB18476.1"/>
    <property type="molecule type" value="Genomic_DNA"/>
</dbReference>
<keyword evidence="2" id="KW-1185">Reference proteome</keyword>
<evidence type="ECO:0000313" key="2">
    <source>
        <dbReference type="Proteomes" id="UP001059412"/>
    </source>
</evidence>